<proteinExistence type="predicted"/>
<comment type="caution">
    <text evidence="1">The sequence shown here is derived from an EMBL/GenBank/DDBJ whole genome shotgun (WGS) entry which is preliminary data.</text>
</comment>
<dbReference type="EMBL" id="PZQS01000001">
    <property type="protein sequence ID" value="PVD39498.1"/>
    <property type="molecule type" value="Genomic_DNA"/>
</dbReference>
<keyword evidence="2" id="KW-1185">Reference proteome</keyword>
<reference evidence="1 2" key="1">
    <citation type="submission" date="2018-04" db="EMBL/GenBank/DDBJ databases">
        <title>The genome of golden apple snail Pomacea canaliculata provides insight into stress tolerance and invasive adaptation.</title>
        <authorList>
            <person name="Liu C."/>
            <person name="Liu B."/>
            <person name="Ren Y."/>
            <person name="Zhang Y."/>
            <person name="Wang H."/>
            <person name="Li S."/>
            <person name="Jiang F."/>
            <person name="Yin L."/>
            <person name="Zhang G."/>
            <person name="Qian W."/>
            <person name="Fan W."/>
        </authorList>
    </citation>
    <scope>NUCLEOTIDE SEQUENCE [LARGE SCALE GENOMIC DNA]</scope>
    <source>
        <strain evidence="1">SZHN2017</strain>
        <tissue evidence="1">Muscle</tissue>
    </source>
</reference>
<evidence type="ECO:0000313" key="1">
    <source>
        <dbReference type="EMBL" id="PVD39498.1"/>
    </source>
</evidence>
<dbReference type="Proteomes" id="UP000245119">
    <property type="component" value="Linkage Group LG1"/>
</dbReference>
<protein>
    <submittedName>
        <fullName evidence="1">Uncharacterized protein</fullName>
    </submittedName>
</protein>
<name>A0A2T7Q1E6_POMCA</name>
<dbReference type="AlphaFoldDB" id="A0A2T7Q1E6"/>
<accession>A0A2T7Q1E6</accession>
<gene>
    <name evidence="1" type="ORF">C0Q70_02132</name>
</gene>
<evidence type="ECO:0000313" key="2">
    <source>
        <dbReference type="Proteomes" id="UP000245119"/>
    </source>
</evidence>
<sequence length="213" mass="23998">MAAKEGGEGKVEWTGKKSYNVSDCPQRSHFLLEIVKSLRAADVHPAIPRDARFHSQKPPHTHIPPPAILDMCLLQYMDRHRRRSSKHPGQEISKVCMNDDRKEAAMTGLHKSHVGRLPVVTVAADVEYVGGGVRITRRLTNESLVTGVAHEGMSRFDVSSSGQRFVEEGCSRRNLCIREQREGGKKNEKRGMEMERERKREIHFVIPAGLTLV</sequence>
<organism evidence="1 2">
    <name type="scientific">Pomacea canaliculata</name>
    <name type="common">Golden apple snail</name>
    <dbReference type="NCBI Taxonomy" id="400727"/>
    <lineage>
        <taxon>Eukaryota</taxon>
        <taxon>Metazoa</taxon>
        <taxon>Spiralia</taxon>
        <taxon>Lophotrochozoa</taxon>
        <taxon>Mollusca</taxon>
        <taxon>Gastropoda</taxon>
        <taxon>Caenogastropoda</taxon>
        <taxon>Architaenioglossa</taxon>
        <taxon>Ampullarioidea</taxon>
        <taxon>Ampullariidae</taxon>
        <taxon>Pomacea</taxon>
    </lineage>
</organism>